<proteinExistence type="predicted"/>
<dbReference type="EMBL" id="FOFG01000001">
    <property type="protein sequence ID" value="SEP72590.1"/>
    <property type="molecule type" value="Genomic_DNA"/>
</dbReference>
<dbReference type="AlphaFoldDB" id="A0A1H9A7C8"/>
<name>A0A1H9A7C8_9HYPH</name>
<accession>A0A1H9A7C8</accession>
<dbReference type="STRING" id="1855383.SAMN05216548_101348"/>
<dbReference type="RefSeq" id="WP_092494854.1">
    <property type="nucleotide sequence ID" value="NZ_FOFG01000001.1"/>
</dbReference>
<dbReference type="OrthoDB" id="7362383at2"/>
<reference evidence="1 2" key="1">
    <citation type="submission" date="2016-10" db="EMBL/GenBank/DDBJ databases">
        <authorList>
            <person name="de Groot N.N."/>
        </authorList>
    </citation>
    <scope>NUCLEOTIDE SEQUENCE [LARGE SCALE GENOMIC DNA]</scope>
    <source>
        <strain evidence="1 2">A52C2</strain>
    </source>
</reference>
<evidence type="ECO:0000313" key="2">
    <source>
        <dbReference type="Proteomes" id="UP000199647"/>
    </source>
</evidence>
<dbReference type="Proteomes" id="UP000199647">
    <property type="component" value="Unassembled WGS sequence"/>
</dbReference>
<evidence type="ECO:0000313" key="1">
    <source>
        <dbReference type="EMBL" id="SEP72590.1"/>
    </source>
</evidence>
<gene>
    <name evidence="1" type="ORF">SAMN05216548_101348</name>
</gene>
<organism evidence="1 2">
    <name type="scientific">Faunimonas pinastri</name>
    <dbReference type="NCBI Taxonomy" id="1855383"/>
    <lineage>
        <taxon>Bacteria</taxon>
        <taxon>Pseudomonadati</taxon>
        <taxon>Pseudomonadota</taxon>
        <taxon>Alphaproteobacteria</taxon>
        <taxon>Hyphomicrobiales</taxon>
        <taxon>Afifellaceae</taxon>
        <taxon>Faunimonas</taxon>
    </lineage>
</organism>
<keyword evidence="2" id="KW-1185">Reference proteome</keyword>
<protein>
    <submittedName>
        <fullName evidence="1">Uncharacterized protein</fullName>
    </submittedName>
</protein>
<sequence>MREMTGIITVVQEGRFRLVADDGRSTLFVLSPSARLEPQDLTGLQQAERRVTVRYRDDRGRIAGLAHDIVPPRSGPTRSQAAA</sequence>